<dbReference type="GO" id="GO:0005886">
    <property type="term" value="C:plasma membrane"/>
    <property type="evidence" value="ECO:0007669"/>
    <property type="project" value="UniProtKB-SubCell"/>
</dbReference>
<feature type="transmembrane region" description="Helical" evidence="6">
    <location>
        <begin position="326"/>
        <end position="342"/>
    </location>
</feature>
<feature type="transmembrane region" description="Helical" evidence="6">
    <location>
        <begin position="304"/>
        <end position="320"/>
    </location>
</feature>
<organism evidence="8 9">
    <name type="scientific">Actinobacillus porcitonsillarum</name>
    <dbReference type="NCBI Taxonomy" id="189834"/>
    <lineage>
        <taxon>Bacteria</taxon>
        <taxon>Pseudomonadati</taxon>
        <taxon>Pseudomonadota</taxon>
        <taxon>Gammaproteobacteria</taxon>
        <taxon>Pasteurellales</taxon>
        <taxon>Pasteurellaceae</taxon>
        <taxon>Actinobacillus</taxon>
    </lineage>
</organism>
<dbReference type="EMBL" id="CP029206">
    <property type="protein sequence ID" value="AWI51624.1"/>
    <property type="molecule type" value="Genomic_DNA"/>
</dbReference>
<proteinExistence type="predicted"/>
<dbReference type="InterPro" id="IPR004797">
    <property type="entry name" value="Competence_ComEC/Rec2"/>
</dbReference>
<feature type="transmembrane region" description="Helical" evidence="6">
    <location>
        <begin position="212"/>
        <end position="235"/>
    </location>
</feature>
<sequence>MNLDRFSIYLSISFLPLLFLPRDYLPFAIFLAFVWAFFNLMRKHYWHMGLGILMAISYLSISHTVKIAENQPASKVKETIEIVKILKQQEYQTAIGKLANDQQIYLTWQAQTPLYLHRKYTVDFTLRPISGRYNLGNFDRQRWYFANHIDGIATVRKAELLEEFDAPFRTQWLNRSYQQTAELDSQGLLLALAFGERAWLKNEHWLPFQKTATAHLIAISGLHIALALAFGFWLAKGIQWCLLKGQIGISLGYSYLFPRLFGFVIAFGYSYLAGFSAPTLRALLAMTVLLSCQIFRRRYTSLQIWWRVVALLLVFEPVAILSDSFWLSILAVLSLILWYRYFPLAQFSWIPFSQTQHKIGKVIVSLLHLQIGIWLIFSPVQFFFFAGTSPLSLPANMLIVPLYSMVLVPIILFTLLTDNLFSTWGLADYIAQFSLWLLKPLSNAWYDLSLWQQGQILFINGAVLFGLYMKNSQKAKSFLYKGIAVFSSAYVVFCLYSWRETPVEWITFDVGQGLAQAIVYQDTSGQKQAIFYDTSVSWGEGEQKNSMAKLEILPYLKRHNIQVQAIFLSHDDNDHSGGVLDLLTAYPHAEIFSSSRLAYADVQPQSCLAGDKWQFGELQFMAVYPTQRVGKAQNQDSCILLVKINRFTLLLTGDTGVEQERIFSSSLGQIDFLQIAHHGSKTSTSEVLLAKTRPTLAVVSTGRWNPWKMPNKTVVERLLRYQVPLLNTAKEGMIKVTFHQDHWSVETGRDAFSAWYQGYFESKVSHSK</sequence>
<evidence type="ECO:0000313" key="8">
    <source>
        <dbReference type="EMBL" id="AWI51624.1"/>
    </source>
</evidence>
<evidence type="ECO:0000313" key="9">
    <source>
        <dbReference type="Proteomes" id="UP000244920"/>
    </source>
</evidence>
<evidence type="ECO:0000256" key="4">
    <source>
        <dbReference type="ARBA" id="ARBA00022989"/>
    </source>
</evidence>
<dbReference type="NCBIfam" id="TIGR00361">
    <property type="entry name" value="ComEC_Rec2"/>
    <property type="match status" value="1"/>
</dbReference>
<dbReference type="KEGG" id="apor:DDU33_09080"/>
<feature type="transmembrane region" description="Helical" evidence="6">
    <location>
        <begin position="362"/>
        <end position="385"/>
    </location>
</feature>
<gene>
    <name evidence="8" type="ORF">DDU33_09080</name>
</gene>
<evidence type="ECO:0000256" key="1">
    <source>
        <dbReference type="ARBA" id="ARBA00004651"/>
    </source>
</evidence>
<dbReference type="AlphaFoldDB" id="A0A2U8FMM8"/>
<protein>
    <submittedName>
        <fullName evidence="8">DNA internalization-related competence protein ComEC/Rec2</fullName>
    </submittedName>
</protein>
<feature type="transmembrane region" description="Helical" evidence="6">
    <location>
        <begin position="391"/>
        <end position="413"/>
    </location>
</feature>
<name>A0A2U8FMM8_9PAST</name>
<dbReference type="Pfam" id="PF00753">
    <property type="entry name" value="Lactamase_B"/>
    <property type="match status" value="1"/>
</dbReference>
<dbReference type="Pfam" id="PF03772">
    <property type="entry name" value="Competence"/>
    <property type="match status" value="1"/>
</dbReference>
<dbReference type="InterPro" id="IPR035681">
    <property type="entry name" value="ComA-like_MBL"/>
</dbReference>
<evidence type="ECO:0000256" key="5">
    <source>
        <dbReference type="ARBA" id="ARBA00023136"/>
    </source>
</evidence>
<reference evidence="9" key="1">
    <citation type="submission" date="2018-05" db="EMBL/GenBank/DDBJ databases">
        <title>Complete genome sequence of Actinobacillus porcitonsillarum reference strain 9953L55 (CCUG 46996).</title>
        <authorList>
            <person name="Dona V."/>
            <person name="Perreten V."/>
        </authorList>
    </citation>
    <scope>NUCLEOTIDE SEQUENCE [LARGE SCALE GENOMIC DNA]</scope>
    <source>
        <strain evidence="9">9953L55</strain>
    </source>
</reference>
<dbReference type="PANTHER" id="PTHR30619">
    <property type="entry name" value="DNA INTERNALIZATION/COMPETENCE PROTEIN COMEC/REC2"/>
    <property type="match status" value="1"/>
</dbReference>
<dbReference type="RefSeq" id="WP_039896117.1">
    <property type="nucleotide sequence ID" value="NZ_CP029206.1"/>
</dbReference>
<dbReference type="CDD" id="cd07731">
    <property type="entry name" value="ComA-like_MBL-fold"/>
    <property type="match status" value="1"/>
</dbReference>
<dbReference type="Proteomes" id="UP000244920">
    <property type="component" value="Chromosome"/>
</dbReference>
<dbReference type="SMART" id="SM00849">
    <property type="entry name" value="Lactamase_B"/>
    <property type="match status" value="1"/>
</dbReference>
<dbReference type="InterPro" id="IPR001279">
    <property type="entry name" value="Metallo-B-lactamas"/>
</dbReference>
<keyword evidence="9" id="KW-1185">Reference proteome</keyword>
<feature type="transmembrane region" description="Helical" evidence="6">
    <location>
        <begin position="12"/>
        <end position="38"/>
    </location>
</feature>
<keyword evidence="3 6" id="KW-0812">Transmembrane</keyword>
<comment type="subcellular location">
    <subcellularLocation>
        <location evidence="1">Cell membrane</location>
        <topology evidence="1">Multi-pass membrane protein</topology>
    </subcellularLocation>
</comment>
<keyword evidence="4 6" id="KW-1133">Transmembrane helix</keyword>
<dbReference type="InterPro" id="IPR052159">
    <property type="entry name" value="Competence_DNA_uptake"/>
</dbReference>
<feature type="domain" description="Metallo-beta-lactamase" evidence="7">
    <location>
        <begin position="514"/>
        <end position="703"/>
    </location>
</feature>
<feature type="transmembrane region" description="Helical" evidence="6">
    <location>
        <begin position="247"/>
        <end position="269"/>
    </location>
</feature>
<dbReference type="NCBIfam" id="TIGR00360">
    <property type="entry name" value="ComEC_N-term"/>
    <property type="match status" value="1"/>
</dbReference>
<evidence type="ECO:0000259" key="7">
    <source>
        <dbReference type="SMART" id="SM00849"/>
    </source>
</evidence>
<dbReference type="PANTHER" id="PTHR30619:SF1">
    <property type="entry name" value="RECOMBINATION PROTEIN 2"/>
    <property type="match status" value="1"/>
</dbReference>
<dbReference type="Gene3D" id="3.60.15.10">
    <property type="entry name" value="Ribonuclease Z/Hydroxyacylglutathione hydrolase-like"/>
    <property type="match status" value="1"/>
</dbReference>
<keyword evidence="2" id="KW-1003">Cell membrane</keyword>
<dbReference type="InterPro" id="IPR004477">
    <property type="entry name" value="ComEC_N"/>
</dbReference>
<evidence type="ECO:0000256" key="2">
    <source>
        <dbReference type="ARBA" id="ARBA00022475"/>
    </source>
</evidence>
<dbReference type="InterPro" id="IPR036866">
    <property type="entry name" value="RibonucZ/Hydroxyglut_hydro"/>
</dbReference>
<dbReference type="GO" id="GO:0030420">
    <property type="term" value="P:establishment of competence for transformation"/>
    <property type="evidence" value="ECO:0007669"/>
    <property type="project" value="InterPro"/>
</dbReference>
<accession>A0A2U8FMM8</accession>
<feature type="transmembrane region" description="Helical" evidence="6">
    <location>
        <begin position="478"/>
        <end position="498"/>
    </location>
</feature>
<feature type="transmembrane region" description="Helical" evidence="6">
    <location>
        <begin position="44"/>
        <end position="61"/>
    </location>
</feature>
<keyword evidence="5 6" id="KW-0472">Membrane</keyword>
<dbReference type="SUPFAM" id="SSF56281">
    <property type="entry name" value="Metallo-hydrolase/oxidoreductase"/>
    <property type="match status" value="1"/>
</dbReference>
<evidence type="ECO:0000256" key="6">
    <source>
        <dbReference type="SAM" id="Phobius"/>
    </source>
</evidence>
<evidence type="ECO:0000256" key="3">
    <source>
        <dbReference type="ARBA" id="ARBA00022692"/>
    </source>
</evidence>